<name>A0A139WFW6_TRICA</name>
<feature type="region of interest" description="Disordered" evidence="3">
    <location>
        <begin position="626"/>
        <end position="646"/>
    </location>
</feature>
<reference evidence="4 5" key="1">
    <citation type="journal article" date="2008" name="Nature">
        <title>The genome of the model beetle and pest Tribolium castaneum.</title>
        <authorList>
            <consortium name="Tribolium Genome Sequencing Consortium"/>
            <person name="Richards S."/>
            <person name="Gibbs R.A."/>
            <person name="Weinstock G.M."/>
            <person name="Brown S.J."/>
            <person name="Denell R."/>
            <person name="Beeman R.W."/>
            <person name="Gibbs R."/>
            <person name="Beeman R.W."/>
            <person name="Brown S.J."/>
            <person name="Bucher G."/>
            <person name="Friedrich M."/>
            <person name="Grimmelikhuijzen C.J."/>
            <person name="Klingler M."/>
            <person name="Lorenzen M."/>
            <person name="Richards S."/>
            <person name="Roth S."/>
            <person name="Schroder R."/>
            <person name="Tautz D."/>
            <person name="Zdobnov E.M."/>
            <person name="Muzny D."/>
            <person name="Gibbs R.A."/>
            <person name="Weinstock G.M."/>
            <person name="Attaway T."/>
            <person name="Bell S."/>
            <person name="Buhay C.J."/>
            <person name="Chandrabose M.N."/>
            <person name="Chavez D."/>
            <person name="Clerk-Blankenburg K.P."/>
            <person name="Cree A."/>
            <person name="Dao M."/>
            <person name="Davis C."/>
            <person name="Chacko J."/>
            <person name="Dinh H."/>
            <person name="Dugan-Rocha S."/>
            <person name="Fowler G."/>
            <person name="Garner T.T."/>
            <person name="Garnes J."/>
            <person name="Gnirke A."/>
            <person name="Hawes A."/>
            <person name="Hernandez J."/>
            <person name="Hines S."/>
            <person name="Holder M."/>
            <person name="Hume J."/>
            <person name="Jhangiani S.N."/>
            <person name="Joshi V."/>
            <person name="Khan Z.M."/>
            <person name="Jackson L."/>
            <person name="Kovar C."/>
            <person name="Kowis A."/>
            <person name="Lee S."/>
            <person name="Lewis L.R."/>
            <person name="Margolis J."/>
            <person name="Morgan M."/>
            <person name="Nazareth L.V."/>
            <person name="Nguyen N."/>
            <person name="Okwuonu G."/>
            <person name="Parker D."/>
            <person name="Richards S."/>
            <person name="Ruiz S.J."/>
            <person name="Santibanez J."/>
            <person name="Savard J."/>
            <person name="Scherer S.E."/>
            <person name="Schneider B."/>
            <person name="Sodergren E."/>
            <person name="Tautz D."/>
            <person name="Vattahil S."/>
            <person name="Villasana D."/>
            <person name="White C.S."/>
            <person name="Wright R."/>
            <person name="Park Y."/>
            <person name="Beeman R.W."/>
            <person name="Lord J."/>
            <person name="Oppert B."/>
            <person name="Lorenzen M."/>
            <person name="Brown S."/>
            <person name="Wang L."/>
            <person name="Savard J."/>
            <person name="Tautz D."/>
            <person name="Richards S."/>
            <person name="Weinstock G."/>
            <person name="Gibbs R.A."/>
            <person name="Liu Y."/>
            <person name="Worley K."/>
            <person name="Weinstock G."/>
            <person name="Elsik C.G."/>
            <person name="Reese J.T."/>
            <person name="Elhaik E."/>
            <person name="Landan G."/>
            <person name="Graur D."/>
            <person name="Arensburger P."/>
            <person name="Atkinson P."/>
            <person name="Beeman R.W."/>
            <person name="Beidler J."/>
            <person name="Brown S.J."/>
            <person name="Demuth J.P."/>
            <person name="Drury D.W."/>
            <person name="Du Y.Z."/>
            <person name="Fujiwara H."/>
            <person name="Lorenzen M."/>
            <person name="Maselli V."/>
            <person name="Osanai M."/>
            <person name="Park Y."/>
            <person name="Robertson H.M."/>
            <person name="Tu Z."/>
            <person name="Wang J.J."/>
            <person name="Wang S."/>
            <person name="Richards S."/>
            <person name="Song H."/>
            <person name="Zhang L."/>
            <person name="Sodergren E."/>
            <person name="Werner D."/>
            <person name="Stanke M."/>
            <person name="Morgenstern B."/>
            <person name="Solovyev V."/>
            <person name="Kosarev P."/>
            <person name="Brown G."/>
            <person name="Chen H.C."/>
            <person name="Ermolaeva O."/>
            <person name="Hlavina W."/>
            <person name="Kapustin Y."/>
            <person name="Kiryutin B."/>
            <person name="Kitts P."/>
            <person name="Maglott D."/>
            <person name="Pruitt K."/>
            <person name="Sapojnikov V."/>
            <person name="Souvorov A."/>
            <person name="Mackey A.J."/>
            <person name="Waterhouse R.M."/>
            <person name="Wyder S."/>
            <person name="Zdobnov E.M."/>
            <person name="Zdobnov E.M."/>
            <person name="Wyder S."/>
            <person name="Kriventseva E.V."/>
            <person name="Kadowaki T."/>
            <person name="Bork P."/>
            <person name="Aranda M."/>
            <person name="Bao R."/>
            <person name="Beermann A."/>
            <person name="Berns N."/>
            <person name="Bolognesi R."/>
            <person name="Bonneton F."/>
            <person name="Bopp D."/>
            <person name="Brown S.J."/>
            <person name="Bucher G."/>
            <person name="Butts T."/>
            <person name="Chaumot A."/>
            <person name="Denell R.E."/>
            <person name="Ferrier D.E."/>
            <person name="Friedrich M."/>
            <person name="Gordon C.M."/>
            <person name="Jindra M."/>
            <person name="Klingler M."/>
            <person name="Lan Q."/>
            <person name="Lattorff H.M."/>
            <person name="Laudet V."/>
            <person name="von Levetsow C."/>
            <person name="Liu Z."/>
            <person name="Lutz R."/>
            <person name="Lynch J.A."/>
            <person name="da Fonseca R.N."/>
            <person name="Posnien N."/>
            <person name="Reuter R."/>
            <person name="Roth S."/>
            <person name="Savard J."/>
            <person name="Schinko J.B."/>
            <person name="Schmitt C."/>
            <person name="Schoppmeier M."/>
            <person name="Schroder R."/>
            <person name="Shippy T.D."/>
            <person name="Simonnet F."/>
            <person name="Marques-Souza H."/>
            <person name="Tautz D."/>
            <person name="Tomoyasu Y."/>
            <person name="Trauner J."/>
            <person name="Van der Zee M."/>
            <person name="Vervoort M."/>
            <person name="Wittkopp N."/>
            <person name="Wimmer E.A."/>
            <person name="Yang X."/>
            <person name="Jones A.K."/>
            <person name="Sattelle D.B."/>
            <person name="Ebert P.R."/>
            <person name="Nelson D."/>
            <person name="Scott J.G."/>
            <person name="Beeman R.W."/>
            <person name="Muthukrishnan S."/>
            <person name="Kramer K.J."/>
            <person name="Arakane Y."/>
            <person name="Beeman R.W."/>
            <person name="Zhu Q."/>
            <person name="Hogenkamp D."/>
            <person name="Dixit R."/>
            <person name="Oppert B."/>
            <person name="Jiang H."/>
            <person name="Zou Z."/>
            <person name="Marshall J."/>
            <person name="Elpidina E."/>
            <person name="Vinokurov K."/>
            <person name="Oppert C."/>
            <person name="Zou Z."/>
            <person name="Evans J."/>
            <person name="Lu Z."/>
            <person name="Zhao P."/>
            <person name="Sumathipala N."/>
            <person name="Altincicek B."/>
            <person name="Vilcinskas A."/>
            <person name="Williams M."/>
            <person name="Hultmark D."/>
            <person name="Hetru C."/>
            <person name="Jiang H."/>
            <person name="Grimmelikhuijzen C.J."/>
            <person name="Hauser F."/>
            <person name="Cazzamali G."/>
            <person name="Williamson M."/>
            <person name="Park Y."/>
            <person name="Li B."/>
            <person name="Tanaka Y."/>
            <person name="Predel R."/>
            <person name="Neupert S."/>
            <person name="Schachtner J."/>
            <person name="Verleyen P."/>
            <person name="Raible F."/>
            <person name="Bork P."/>
            <person name="Friedrich M."/>
            <person name="Walden K.K."/>
            <person name="Robertson H.M."/>
            <person name="Angeli S."/>
            <person name="Foret S."/>
            <person name="Bucher G."/>
            <person name="Schuetz S."/>
            <person name="Maleszka R."/>
            <person name="Wimmer E.A."/>
            <person name="Beeman R.W."/>
            <person name="Lorenzen M."/>
            <person name="Tomoyasu Y."/>
            <person name="Miller S.C."/>
            <person name="Grossmann D."/>
            <person name="Bucher G."/>
        </authorList>
    </citation>
    <scope>NUCLEOTIDE SEQUENCE [LARGE SCALE GENOMIC DNA]</scope>
    <source>
        <strain evidence="4 5">Georgia GA2</strain>
    </source>
</reference>
<dbReference type="InterPro" id="IPR051242">
    <property type="entry name" value="WD-EF-hand_domain"/>
</dbReference>
<keyword evidence="5" id="KW-1185">Reference proteome</keyword>
<dbReference type="PANTHER" id="PTHR44324">
    <property type="entry name" value="WD40 REPEAT DOMAIN 95"/>
    <property type="match status" value="1"/>
</dbReference>
<evidence type="ECO:0000256" key="2">
    <source>
        <dbReference type="PROSITE-ProRule" id="PRU00221"/>
    </source>
</evidence>
<dbReference type="Pfam" id="PF00400">
    <property type="entry name" value="WD40"/>
    <property type="match status" value="1"/>
</dbReference>
<reference evidence="4 5" key="2">
    <citation type="journal article" date="2010" name="Nucleic Acids Res.">
        <title>BeetleBase in 2010: revisions to provide comprehensive genomic information for Tribolium castaneum.</title>
        <authorList>
            <person name="Kim H.S."/>
            <person name="Murphy T."/>
            <person name="Xia J."/>
            <person name="Caragea D."/>
            <person name="Park Y."/>
            <person name="Beeman R.W."/>
            <person name="Lorenzen M.D."/>
            <person name="Butcher S."/>
            <person name="Manak J.R."/>
            <person name="Brown S.J."/>
        </authorList>
    </citation>
    <scope>GENOME REANNOTATION</scope>
    <source>
        <strain evidence="4 5">Georgia GA2</strain>
    </source>
</reference>
<dbReference type="InterPro" id="IPR011992">
    <property type="entry name" value="EF-hand-dom_pair"/>
</dbReference>
<evidence type="ECO:0000256" key="3">
    <source>
        <dbReference type="SAM" id="MobiDB-lite"/>
    </source>
</evidence>
<accession>A0A139WFW6</accession>
<evidence type="ECO:0000313" key="4">
    <source>
        <dbReference type="EMBL" id="KYB26741.1"/>
    </source>
</evidence>
<keyword evidence="2" id="KW-0853">WD repeat</keyword>
<dbReference type="InterPro" id="IPR036322">
    <property type="entry name" value="WD40_repeat_dom_sf"/>
</dbReference>
<keyword evidence="1" id="KW-0677">Repeat</keyword>
<protein>
    <submittedName>
        <fullName evidence="4">WD repeat-containing protein on Y chromosome-like protein</fullName>
    </submittedName>
</protein>
<dbReference type="PROSITE" id="PS50294">
    <property type="entry name" value="WD_REPEATS_REGION"/>
    <property type="match status" value="1"/>
</dbReference>
<gene>
    <name evidence="4" type="primary">AUGUSTUS-3.0.2_34779</name>
    <name evidence="4" type="ORF">TcasGA2_TC034779</name>
</gene>
<dbReference type="EMBL" id="KQ971352">
    <property type="protein sequence ID" value="KYB26741.1"/>
    <property type="molecule type" value="Genomic_DNA"/>
</dbReference>
<organism evidence="4 5">
    <name type="scientific">Tribolium castaneum</name>
    <name type="common">Red flour beetle</name>
    <dbReference type="NCBI Taxonomy" id="7070"/>
    <lineage>
        <taxon>Eukaryota</taxon>
        <taxon>Metazoa</taxon>
        <taxon>Ecdysozoa</taxon>
        <taxon>Arthropoda</taxon>
        <taxon>Hexapoda</taxon>
        <taxon>Insecta</taxon>
        <taxon>Pterygota</taxon>
        <taxon>Neoptera</taxon>
        <taxon>Endopterygota</taxon>
        <taxon>Coleoptera</taxon>
        <taxon>Polyphaga</taxon>
        <taxon>Cucujiformia</taxon>
        <taxon>Tenebrionidae</taxon>
        <taxon>Tenebrionidae incertae sedis</taxon>
        <taxon>Tribolium</taxon>
    </lineage>
</organism>
<dbReference type="AlphaFoldDB" id="A0A139WFW6"/>
<dbReference type="PANTHER" id="PTHR44324:SF3">
    <property type="entry name" value="WD REPEAT-CONTAINING PROTEIN 49-LIKE"/>
    <property type="match status" value="1"/>
</dbReference>
<dbReference type="OMA" id="NDECSEI"/>
<feature type="compositionally biased region" description="Low complexity" evidence="3">
    <location>
        <begin position="627"/>
        <end position="646"/>
    </location>
</feature>
<dbReference type="Gene3D" id="2.130.10.10">
    <property type="entry name" value="YVTN repeat-like/Quinoprotein amine dehydrogenase"/>
    <property type="match status" value="1"/>
</dbReference>
<dbReference type="InterPro" id="IPR001680">
    <property type="entry name" value="WD40_rpt"/>
</dbReference>
<dbReference type="InParanoid" id="A0A139WFW6"/>
<dbReference type="SUPFAM" id="SSF47473">
    <property type="entry name" value="EF-hand"/>
    <property type="match status" value="1"/>
</dbReference>
<dbReference type="Proteomes" id="UP000007266">
    <property type="component" value="Linkage group 7"/>
</dbReference>
<dbReference type="PROSITE" id="PS50082">
    <property type="entry name" value="WD_REPEATS_2"/>
    <property type="match status" value="1"/>
</dbReference>
<evidence type="ECO:0000256" key="1">
    <source>
        <dbReference type="ARBA" id="ARBA00022737"/>
    </source>
</evidence>
<dbReference type="SMART" id="SM00320">
    <property type="entry name" value="WD40"/>
    <property type="match status" value="3"/>
</dbReference>
<dbReference type="SUPFAM" id="SSF50978">
    <property type="entry name" value="WD40 repeat-like"/>
    <property type="match status" value="1"/>
</dbReference>
<sequence>MVVHSNAEEDTVHSWYDLIQNLTVPHLDVMQNEFQNKNDDKTLTKEEFFNTVNAIFANTEYSQASIALYEQIAKNGEPQITWSKFVEFFLQNLMPADHQTINFQVSSIIAIPQTKRETIIKIVRIETEKYFCYAMISKHGRVGLYDGNLNFLTTYQLIMTREDIHRKEEDRRRRNRWVTDAIFCADVLMFIATNTARSVVIYEASGLKHVPLYLVLSTPNIVQCFAYKSSICDENGQSTLFMGDDKGTVFSFTFLQPKAALLRKKHNDRINLFYWDELPDESDYVVVKRNGRLHQESVKWLVYFNDNETLISCSKDSNVSILIHYIGNKNKPYIFKIQKGCNCFALSRIRKILATGSENSVLRLWNPIITSKPIAILKGHQAPIMDVKILDKLNLLISCSADAMFKLWDLEKQKCIQSFSISFPSFKVFGKLIEWGIECIYPGPKRTSFNEIEIELFERSPLLITCCNHIAVIKIVNQSNEIQKIVESQVLPPPPLQNSVLIPKMWRTSDSPETINKEEQFEEAIDDKFLKEKIKELEFILKKDLFANDGSSKSDINFKIATLERKKVQMRENVARGAPYLALELPEVSDLYLTPNLPVPDKKKTKNIVEKIEKVLQDASYKDLVFSEPSSSRSPRSSRSSVIEFD</sequence>
<feature type="repeat" description="WD" evidence="2">
    <location>
        <begin position="377"/>
        <end position="418"/>
    </location>
</feature>
<evidence type="ECO:0000313" key="5">
    <source>
        <dbReference type="Proteomes" id="UP000007266"/>
    </source>
</evidence>
<dbReference type="InterPro" id="IPR015943">
    <property type="entry name" value="WD40/YVTN_repeat-like_dom_sf"/>
</dbReference>
<proteinExistence type="predicted"/>